<dbReference type="OrthoDB" id="3613165at2"/>
<keyword evidence="2" id="KW-1185">Reference proteome</keyword>
<dbReference type="Proteomes" id="UP000261811">
    <property type="component" value="Unassembled WGS sequence"/>
</dbReference>
<dbReference type="AlphaFoldDB" id="A0A372JN30"/>
<dbReference type="EMBL" id="QURH01000212">
    <property type="protein sequence ID" value="RFU41422.1"/>
    <property type="molecule type" value="Genomic_DNA"/>
</dbReference>
<organism evidence="1 2">
    <name type="scientific">Actinomadura logoneensis</name>
    <dbReference type="NCBI Taxonomy" id="2293572"/>
    <lineage>
        <taxon>Bacteria</taxon>
        <taxon>Bacillati</taxon>
        <taxon>Actinomycetota</taxon>
        <taxon>Actinomycetes</taxon>
        <taxon>Streptosporangiales</taxon>
        <taxon>Thermomonosporaceae</taxon>
        <taxon>Actinomadura</taxon>
    </lineage>
</organism>
<dbReference type="RefSeq" id="WP_117357551.1">
    <property type="nucleotide sequence ID" value="NZ_QURH01000212.1"/>
</dbReference>
<proteinExistence type="predicted"/>
<protein>
    <submittedName>
        <fullName evidence="1">Uncharacterized protein</fullName>
    </submittedName>
</protein>
<name>A0A372JN30_9ACTN</name>
<sequence>GLPSRAVGGALPSRAVGGALPSRVVGGALPVLEVGPSMLDRRTLGRGRPYAVVLPPSADVVDESRRRALNARAVELATGRGAVVVGGEEELAAVLPELGSAEPLVPLPRASAAAALAMSGPVVAHDPALGYLAARHPGCGKLHLLWRHHHARVVDGVLEVTSLRRRRPTLCAVVPADSDGVTVGRCPDHDVPTLT</sequence>
<gene>
    <name evidence="1" type="ORF">DZF91_11980</name>
</gene>
<feature type="non-terminal residue" evidence="1">
    <location>
        <position position="1"/>
    </location>
</feature>
<accession>A0A372JN30</accession>
<reference evidence="1 2" key="1">
    <citation type="submission" date="2018-08" db="EMBL/GenBank/DDBJ databases">
        <title>Actinomadura jelena sp. nov., a novel Actinomycete isolated from soil in Chad.</title>
        <authorList>
            <person name="Shi L."/>
        </authorList>
    </citation>
    <scope>NUCLEOTIDE SEQUENCE [LARGE SCALE GENOMIC DNA]</scope>
    <source>
        <strain evidence="1 2">NEAU-G17</strain>
    </source>
</reference>
<comment type="caution">
    <text evidence="1">The sequence shown here is derived from an EMBL/GenBank/DDBJ whole genome shotgun (WGS) entry which is preliminary data.</text>
</comment>
<evidence type="ECO:0000313" key="1">
    <source>
        <dbReference type="EMBL" id="RFU41422.1"/>
    </source>
</evidence>
<evidence type="ECO:0000313" key="2">
    <source>
        <dbReference type="Proteomes" id="UP000261811"/>
    </source>
</evidence>